<gene>
    <name evidence="2" type="ORF">AAE021_13515</name>
</gene>
<name>A0ABZ2ZTT4_9MICC</name>
<feature type="transmembrane region" description="Helical" evidence="1">
    <location>
        <begin position="17"/>
        <end position="34"/>
    </location>
</feature>
<feature type="transmembrane region" description="Helical" evidence="1">
    <location>
        <begin position="54"/>
        <end position="72"/>
    </location>
</feature>
<accession>A0ABZ2ZTT4</accession>
<protein>
    <recommendedName>
        <fullName evidence="4">Trp biosynthesis-associated membrane protein</fullName>
    </recommendedName>
</protein>
<dbReference type="Proteomes" id="UP001448858">
    <property type="component" value="Chromosome"/>
</dbReference>
<evidence type="ECO:0000313" key="3">
    <source>
        <dbReference type="Proteomes" id="UP001448858"/>
    </source>
</evidence>
<evidence type="ECO:0000313" key="2">
    <source>
        <dbReference type="EMBL" id="WZP15190.1"/>
    </source>
</evidence>
<keyword evidence="1" id="KW-0812">Transmembrane</keyword>
<feature type="transmembrane region" description="Helical" evidence="1">
    <location>
        <begin position="79"/>
        <end position="98"/>
    </location>
</feature>
<evidence type="ECO:0000256" key="1">
    <source>
        <dbReference type="SAM" id="Phobius"/>
    </source>
</evidence>
<sequence length="152" mass="15848">MTSTPAIQPRKAATRPAAYFLLVAAAALGLWFAWLGWDTTYDVDPVTGSLSGPYSWWQVAGFVLSAGLLVFAARRFLPAPANVAATSLGVAGGFALSARADDSGLAAIGVVLILIGSAAGAALLLVMARLIFGRRVERNRQPQQISTGKVHP</sequence>
<reference evidence="2 3" key="1">
    <citation type="submission" date="2024-04" db="EMBL/GenBank/DDBJ databases">
        <title>Arthrobacter sp. from Plains bison fecal sample.</title>
        <authorList>
            <person name="Ruzzini A."/>
        </authorList>
    </citation>
    <scope>NUCLEOTIDE SEQUENCE [LARGE SCALE GENOMIC DNA]</scope>
    <source>
        <strain evidence="2 3">EINP1</strain>
    </source>
</reference>
<keyword evidence="1" id="KW-1133">Transmembrane helix</keyword>
<keyword evidence="3" id="KW-1185">Reference proteome</keyword>
<organism evidence="2 3">
    <name type="scientific">Arthrobacter citreus</name>
    <dbReference type="NCBI Taxonomy" id="1670"/>
    <lineage>
        <taxon>Bacteria</taxon>
        <taxon>Bacillati</taxon>
        <taxon>Actinomycetota</taxon>
        <taxon>Actinomycetes</taxon>
        <taxon>Micrococcales</taxon>
        <taxon>Micrococcaceae</taxon>
        <taxon>Arthrobacter</taxon>
    </lineage>
</organism>
<dbReference type="EMBL" id="CP151657">
    <property type="protein sequence ID" value="WZP15190.1"/>
    <property type="molecule type" value="Genomic_DNA"/>
</dbReference>
<evidence type="ECO:0008006" key="4">
    <source>
        <dbReference type="Google" id="ProtNLM"/>
    </source>
</evidence>
<proteinExistence type="predicted"/>
<feature type="transmembrane region" description="Helical" evidence="1">
    <location>
        <begin position="104"/>
        <end position="132"/>
    </location>
</feature>
<keyword evidence="1" id="KW-0472">Membrane</keyword>
<dbReference type="RefSeq" id="WP_342022858.1">
    <property type="nucleotide sequence ID" value="NZ_CP151657.1"/>
</dbReference>